<dbReference type="OrthoDB" id="9801098at2"/>
<gene>
    <name evidence="4" type="ORF">SAMN05421733_1144</name>
</gene>
<evidence type="ECO:0000313" key="5">
    <source>
        <dbReference type="Proteomes" id="UP000242501"/>
    </source>
</evidence>
<organism evidence="4 5">
    <name type="scientific">Acinetobacter boissieri</name>
    <dbReference type="NCBI Taxonomy" id="1219383"/>
    <lineage>
        <taxon>Bacteria</taxon>
        <taxon>Pseudomonadati</taxon>
        <taxon>Pseudomonadota</taxon>
        <taxon>Gammaproteobacteria</taxon>
        <taxon>Moraxellales</taxon>
        <taxon>Moraxellaceae</taxon>
        <taxon>Acinetobacter</taxon>
    </lineage>
</organism>
<sequence>MTIDLERKIIYVAAAIIVDAKQRILLVRKKNTAFFMQVGGKIEPNESAQAALKREIAEEIQVTSEIISDLGIIQTQAANEAGFSLQAHLFEVNILGTPKPSAEIAEMLWLDLTQSISVPLAPLTRDFVIPRVQQVQSQ</sequence>
<dbReference type="PANTHER" id="PTHR43046">
    <property type="entry name" value="GDP-MANNOSE MANNOSYL HYDROLASE"/>
    <property type="match status" value="1"/>
</dbReference>
<evidence type="ECO:0000259" key="3">
    <source>
        <dbReference type="PROSITE" id="PS51462"/>
    </source>
</evidence>
<dbReference type="Gene3D" id="3.90.79.10">
    <property type="entry name" value="Nucleoside Triphosphate Pyrophosphohydrolase"/>
    <property type="match status" value="1"/>
</dbReference>
<accession>A0A1G6K277</accession>
<dbReference type="GO" id="GO:0016787">
    <property type="term" value="F:hydrolase activity"/>
    <property type="evidence" value="ECO:0007669"/>
    <property type="project" value="UniProtKB-KW"/>
</dbReference>
<keyword evidence="5" id="KW-1185">Reference proteome</keyword>
<dbReference type="InterPro" id="IPR015797">
    <property type="entry name" value="NUDIX_hydrolase-like_dom_sf"/>
</dbReference>
<evidence type="ECO:0000256" key="1">
    <source>
        <dbReference type="ARBA" id="ARBA00001946"/>
    </source>
</evidence>
<dbReference type="PANTHER" id="PTHR43046:SF2">
    <property type="entry name" value="8-OXO-DGTP DIPHOSPHATASE-RELATED"/>
    <property type="match status" value="1"/>
</dbReference>
<name>A0A1G6K277_9GAMM</name>
<dbReference type="Pfam" id="PF00293">
    <property type="entry name" value="NUDIX"/>
    <property type="match status" value="1"/>
</dbReference>
<reference evidence="5" key="1">
    <citation type="submission" date="2016-09" db="EMBL/GenBank/DDBJ databases">
        <authorList>
            <person name="Varghese N."/>
            <person name="Submissions S."/>
        </authorList>
    </citation>
    <scope>NUCLEOTIDE SEQUENCE [LARGE SCALE GENOMIC DNA]</scope>
    <source>
        <strain evidence="5">ANC 4422</strain>
    </source>
</reference>
<evidence type="ECO:0000313" key="4">
    <source>
        <dbReference type="EMBL" id="SDC25139.1"/>
    </source>
</evidence>
<dbReference type="AlphaFoldDB" id="A0A1G6K277"/>
<keyword evidence="2" id="KW-0378">Hydrolase</keyword>
<proteinExistence type="predicted"/>
<dbReference type="STRING" id="1219383.SAMN05421733_1144"/>
<dbReference type="InterPro" id="IPR000086">
    <property type="entry name" value="NUDIX_hydrolase_dom"/>
</dbReference>
<protein>
    <submittedName>
        <fullName evidence="4">ADP-ribose pyrophosphatase YjhB, NUDIX family</fullName>
    </submittedName>
</protein>
<dbReference type="Proteomes" id="UP000242501">
    <property type="component" value="Unassembled WGS sequence"/>
</dbReference>
<comment type="cofactor">
    <cofactor evidence="1">
        <name>Mg(2+)</name>
        <dbReference type="ChEBI" id="CHEBI:18420"/>
    </cofactor>
</comment>
<dbReference type="CDD" id="cd04690">
    <property type="entry name" value="NUDIX_Hydrolase"/>
    <property type="match status" value="1"/>
</dbReference>
<dbReference type="PROSITE" id="PS51462">
    <property type="entry name" value="NUDIX"/>
    <property type="match status" value="1"/>
</dbReference>
<evidence type="ECO:0000256" key="2">
    <source>
        <dbReference type="ARBA" id="ARBA00022801"/>
    </source>
</evidence>
<feature type="domain" description="Nudix hydrolase" evidence="3">
    <location>
        <begin position="7"/>
        <end position="133"/>
    </location>
</feature>
<dbReference type="SUPFAM" id="SSF55811">
    <property type="entry name" value="Nudix"/>
    <property type="match status" value="1"/>
</dbReference>
<dbReference type="EMBL" id="FMYL01000014">
    <property type="protein sequence ID" value="SDC25139.1"/>
    <property type="molecule type" value="Genomic_DNA"/>
</dbReference>